<evidence type="ECO:0000259" key="2">
    <source>
        <dbReference type="PROSITE" id="PS50128"/>
    </source>
</evidence>
<dbReference type="InterPro" id="IPR008942">
    <property type="entry name" value="ENTH_VHS"/>
</dbReference>
<feature type="region of interest" description="Disordered" evidence="1">
    <location>
        <begin position="348"/>
        <end position="368"/>
    </location>
</feature>
<dbReference type="PANTHER" id="PTHR12323">
    <property type="entry name" value="SR-RELATED CTD ASSOCIATED FACTOR 6"/>
    <property type="match status" value="1"/>
</dbReference>
<keyword evidence="5" id="KW-1185">Reference proteome</keyword>
<dbReference type="EMBL" id="CAJNJA010007578">
    <property type="protein sequence ID" value="CAE7226456.1"/>
    <property type="molecule type" value="Genomic_DNA"/>
</dbReference>
<reference evidence="4" key="1">
    <citation type="submission" date="2021-02" db="EMBL/GenBank/DDBJ databases">
        <authorList>
            <person name="Dougan E. K."/>
            <person name="Rhodes N."/>
            <person name="Thang M."/>
            <person name="Chan C."/>
        </authorList>
    </citation>
    <scope>NUCLEOTIDE SEQUENCE</scope>
</reference>
<dbReference type="GO" id="GO:0006874">
    <property type="term" value="P:intracellular calcium ion homeostasis"/>
    <property type="evidence" value="ECO:0007669"/>
    <property type="project" value="TreeGrafter"/>
</dbReference>
<accession>A0A812KGE6</accession>
<dbReference type="Gene3D" id="1.10.10.790">
    <property type="entry name" value="Surp module"/>
    <property type="match status" value="1"/>
</dbReference>
<comment type="caution">
    <text evidence="4">The sequence shown here is derived from an EMBL/GenBank/DDBJ whole genome shotgun (WGS) entry which is preliminary data.</text>
</comment>
<feature type="domain" description="SURP motif" evidence="2">
    <location>
        <begin position="23"/>
        <end position="67"/>
    </location>
</feature>
<evidence type="ECO:0000313" key="5">
    <source>
        <dbReference type="Proteomes" id="UP000601435"/>
    </source>
</evidence>
<dbReference type="SUPFAM" id="SSF109905">
    <property type="entry name" value="Surp module (SWAP domain)"/>
    <property type="match status" value="1"/>
</dbReference>
<dbReference type="OrthoDB" id="21470at2759"/>
<evidence type="ECO:0000256" key="1">
    <source>
        <dbReference type="SAM" id="MobiDB-lite"/>
    </source>
</evidence>
<dbReference type="Gene3D" id="1.25.40.90">
    <property type="match status" value="1"/>
</dbReference>
<dbReference type="PANTHER" id="PTHR12323:SF0">
    <property type="entry name" value="CALCIUM HOMEOSTASIS ENDOPLASMIC RETICULUM PROTEIN"/>
    <property type="match status" value="1"/>
</dbReference>
<dbReference type="PROSITE" id="PS50128">
    <property type="entry name" value="SURP"/>
    <property type="match status" value="1"/>
</dbReference>
<proteinExistence type="predicted"/>
<dbReference type="InterPro" id="IPR000061">
    <property type="entry name" value="Surp"/>
</dbReference>
<gene>
    <name evidence="4" type="primary">Cherp</name>
    <name evidence="4" type="ORF">SNEC2469_LOCUS3226</name>
</gene>
<dbReference type="InterPro" id="IPR035967">
    <property type="entry name" value="SWAP/Surp_sf"/>
</dbReference>
<sequence>MSAPGPAACAAFAVGLAPDLKQRVEIMAEHVSKNGPEFENTVRSKNAQNPQFQFLVGGEGSEYYQALLQSHPGQSQAAATGAVQGAAVPEPTISSPSEVAALMGRWPTPEVTPLSPDAERQLAEILNSLERVSSREAISHGRTWVQANVAMAPAIASNMMKRVAFLSSSLHRLHVLYLVHEIFVSELARQDGARPLISAFKPCLVWMVRPTFQIARSSMPDSEGCAKIKKLLAMWLDKGILTIRETEEITALMTASDLPAPPPQTGRLMQQVGAQMGVSFSPAQSSGLVGSILGALQQVPQHVPQQLPNQQGMQPQPGFQNFPLQAAQQMQHAQAVPQQMPTPMLQQHMAPIPGHIPKPPAPLPAPSPALAQEAALRPVQQGQGGQGPPGMQLALASGSLALSGQNSETPESVPVGVMSSMLKQVSRRGKDLHAAFVPYRPLDPFYTPQTLPLTSPPSGRLLDRLAQFYRVVGDSAKVPERSRSPQRAGGAAVPPPPLD</sequence>
<evidence type="ECO:0000313" key="4">
    <source>
        <dbReference type="EMBL" id="CAE7226456.1"/>
    </source>
</evidence>
<dbReference type="GO" id="GO:0006396">
    <property type="term" value="P:RNA processing"/>
    <property type="evidence" value="ECO:0007669"/>
    <property type="project" value="InterPro"/>
</dbReference>
<dbReference type="Pfam" id="PF04818">
    <property type="entry name" value="CID"/>
    <property type="match status" value="1"/>
</dbReference>
<evidence type="ECO:0000259" key="3">
    <source>
        <dbReference type="PROSITE" id="PS51391"/>
    </source>
</evidence>
<feature type="compositionally biased region" description="Pro residues" evidence="1">
    <location>
        <begin position="354"/>
        <end position="367"/>
    </location>
</feature>
<organism evidence="4 5">
    <name type="scientific">Symbiodinium necroappetens</name>
    <dbReference type="NCBI Taxonomy" id="1628268"/>
    <lineage>
        <taxon>Eukaryota</taxon>
        <taxon>Sar</taxon>
        <taxon>Alveolata</taxon>
        <taxon>Dinophyceae</taxon>
        <taxon>Suessiales</taxon>
        <taxon>Symbiodiniaceae</taxon>
        <taxon>Symbiodinium</taxon>
    </lineage>
</organism>
<feature type="region of interest" description="Disordered" evidence="1">
    <location>
        <begin position="475"/>
        <end position="499"/>
    </location>
</feature>
<dbReference type="Pfam" id="PF01805">
    <property type="entry name" value="Surp"/>
    <property type="match status" value="1"/>
</dbReference>
<feature type="domain" description="CID" evidence="3">
    <location>
        <begin position="114"/>
        <end position="257"/>
    </location>
</feature>
<dbReference type="AlphaFoldDB" id="A0A812KGE6"/>
<dbReference type="SMART" id="SM00648">
    <property type="entry name" value="SWAP"/>
    <property type="match status" value="1"/>
</dbReference>
<name>A0A812KGE6_9DINO</name>
<dbReference type="Proteomes" id="UP000601435">
    <property type="component" value="Unassembled WGS sequence"/>
</dbReference>
<dbReference type="InterPro" id="IPR006569">
    <property type="entry name" value="CID_dom"/>
</dbReference>
<dbReference type="GO" id="GO:0048471">
    <property type="term" value="C:perinuclear region of cytoplasm"/>
    <property type="evidence" value="ECO:0007669"/>
    <property type="project" value="TreeGrafter"/>
</dbReference>
<dbReference type="GO" id="GO:0003723">
    <property type="term" value="F:RNA binding"/>
    <property type="evidence" value="ECO:0007669"/>
    <property type="project" value="InterPro"/>
</dbReference>
<dbReference type="PROSITE" id="PS51391">
    <property type="entry name" value="CID"/>
    <property type="match status" value="1"/>
</dbReference>
<protein>
    <submittedName>
        <fullName evidence="4">Cherp protein</fullName>
    </submittedName>
</protein>